<dbReference type="AlphaFoldDB" id="A0A0P1E1Z9"/>
<dbReference type="Proteomes" id="UP000050786">
    <property type="component" value="Unassembled WGS sequence"/>
</dbReference>
<reference evidence="2" key="1">
    <citation type="submission" date="2015-09" db="EMBL/GenBank/DDBJ databases">
        <authorList>
            <person name="Rodrigo-Torres L."/>
            <person name="Arahal D.R."/>
        </authorList>
    </citation>
    <scope>NUCLEOTIDE SEQUENCE [LARGE SCALE GENOMIC DNA]</scope>
    <source>
        <strain evidence="2">CECT 4293</strain>
    </source>
</reference>
<accession>A0A0P1E1Z9</accession>
<evidence type="ECO:0000313" key="2">
    <source>
        <dbReference type="Proteomes" id="UP000050786"/>
    </source>
</evidence>
<protein>
    <submittedName>
        <fullName evidence="1">Uncharacterized protein</fullName>
    </submittedName>
</protein>
<proteinExistence type="predicted"/>
<name>A0A0P1E1Z9_9RHOB</name>
<gene>
    <name evidence="1" type="ORF">RUM4293_00947</name>
</gene>
<evidence type="ECO:0000313" key="1">
    <source>
        <dbReference type="EMBL" id="CUH42062.1"/>
    </source>
</evidence>
<sequence length="168" mass="18556">MSRLRRGRRAAPNSNKQAQSVKVDLEAAAMQAAVTVDSGEYDVEITDATLAVNDRKQTISLRLTPKLVDTGKLIRLQPLCVHDGNAHNLPWYIPRNAKLVRDILEAAGREPVKTLDDPSVFVGCRVGLELVETTDGRGMPVNELVDVYQLEEIEVDNVEPLKTAERDA</sequence>
<keyword evidence="2" id="KW-1185">Reference proteome</keyword>
<dbReference type="RefSeq" id="WP_145975781.1">
    <property type="nucleotide sequence ID" value="NZ_CYPS01000011.1"/>
</dbReference>
<organism evidence="1 2">
    <name type="scientific">Ruegeria atlantica</name>
    <dbReference type="NCBI Taxonomy" id="81569"/>
    <lineage>
        <taxon>Bacteria</taxon>
        <taxon>Pseudomonadati</taxon>
        <taxon>Pseudomonadota</taxon>
        <taxon>Alphaproteobacteria</taxon>
        <taxon>Rhodobacterales</taxon>
        <taxon>Roseobacteraceae</taxon>
        <taxon>Ruegeria</taxon>
    </lineage>
</organism>
<dbReference type="EMBL" id="CYPS01000011">
    <property type="protein sequence ID" value="CUH42062.1"/>
    <property type="molecule type" value="Genomic_DNA"/>
</dbReference>